<gene>
    <name evidence="4" type="ORF">IZT61_11050</name>
</gene>
<keyword evidence="3" id="KW-0732">Signal</keyword>
<keyword evidence="2 4" id="KW-0378">Hydrolase</keyword>
<keyword evidence="1" id="KW-0479">Metal-binding</keyword>
<dbReference type="InterPro" id="IPR039461">
    <property type="entry name" value="Peptidase_M49"/>
</dbReference>
<evidence type="ECO:0000256" key="1">
    <source>
        <dbReference type="ARBA" id="ARBA00022723"/>
    </source>
</evidence>
<feature type="chain" id="PRO_5032480564" evidence="3">
    <location>
        <begin position="23"/>
        <end position="559"/>
    </location>
</feature>
<accession>A0A7U3SNP7</accession>
<dbReference type="Pfam" id="PF03571">
    <property type="entry name" value="Peptidase_M49"/>
    <property type="match status" value="1"/>
</dbReference>
<evidence type="ECO:0000256" key="2">
    <source>
        <dbReference type="ARBA" id="ARBA00022801"/>
    </source>
</evidence>
<sequence length="559" mass="62711">MNNLYKSAALLHAIALWIGVFSACTNSGKNEANNVVVIQRDSLNDYVAQRLPIYERVKLTTNLNQLSVNDRKILPLLIQAAEIMDELYWKQAYPQRDSLMATIKDEKTRDFLNINYGPWDRLNNDKPFVAGVGAKPEGASFYPYGITKEEIEKSDLADKFGAYSVIQRDTTGKLTTVPYHVLFAAELQRASSLLKQAALIAEDAGLKKYLNLRADALVTDNFTASDYAWLDMKTNGLDIIIGPIENYEDKLFNARTSYEAYVLIKDKEWSKRLAKYVKMLPELQKNLPVAAKYKTETPGTDSELNAYDVVYYAGDCNAGSKTIAVNLPNDEKIQQEKGTRRSQLKNAMQAKFDKILVPIAKELIDADQQKYIKFDAFFANVMFHEVAHGLGIKKTINGKGYVRAALKEQYSWLEEGKADVLGLYMVTGLLAKGELKGDIKDYYTTFMAGILRSVRFGVSEAHGKANMQCFNYFEEKGAFERTSKGTYKVNFEKFATAMNELSAFIITLQGNGDKAAVEKAQKENAVVSAELQQDLDRLTKKNIPVDVVFEQGVDVLGVK</sequence>
<dbReference type="RefSeq" id="WP_196096968.1">
    <property type="nucleotide sequence ID" value="NZ_CP064939.1"/>
</dbReference>
<dbReference type="GO" id="GO:0005737">
    <property type="term" value="C:cytoplasm"/>
    <property type="evidence" value="ECO:0007669"/>
    <property type="project" value="TreeGrafter"/>
</dbReference>
<evidence type="ECO:0000313" key="5">
    <source>
        <dbReference type="Proteomes" id="UP000594759"/>
    </source>
</evidence>
<dbReference type="GO" id="GO:0008239">
    <property type="term" value="F:dipeptidyl-peptidase activity"/>
    <property type="evidence" value="ECO:0007669"/>
    <property type="project" value="TreeGrafter"/>
</dbReference>
<name>A0A7U3SNP7_9SPHI</name>
<dbReference type="EMBL" id="CP064939">
    <property type="protein sequence ID" value="QPH37653.1"/>
    <property type="molecule type" value="Genomic_DNA"/>
</dbReference>
<dbReference type="PROSITE" id="PS51257">
    <property type="entry name" value="PROKAR_LIPOPROTEIN"/>
    <property type="match status" value="1"/>
</dbReference>
<feature type="signal peptide" evidence="3">
    <location>
        <begin position="1"/>
        <end position="22"/>
    </location>
</feature>
<dbReference type="PANTHER" id="PTHR23422:SF9">
    <property type="entry name" value="ZN-DEPENDENT HYDROLASE"/>
    <property type="match status" value="1"/>
</dbReference>
<dbReference type="AlphaFoldDB" id="A0A7U3SNP7"/>
<organism evidence="4 5">
    <name type="scientific">Pedobacter endophyticus</name>
    <dbReference type="NCBI Taxonomy" id="2789740"/>
    <lineage>
        <taxon>Bacteria</taxon>
        <taxon>Pseudomonadati</taxon>
        <taxon>Bacteroidota</taxon>
        <taxon>Sphingobacteriia</taxon>
        <taxon>Sphingobacteriales</taxon>
        <taxon>Sphingobacteriaceae</taxon>
        <taxon>Pedobacter</taxon>
    </lineage>
</organism>
<evidence type="ECO:0000256" key="3">
    <source>
        <dbReference type="SAM" id="SignalP"/>
    </source>
</evidence>
<protein>
    <submittedName>
        <fullName evidence="4">Zn-dependent hydrolase</fullName>
    </submittedName>
</protein>
<dbReference type="Proteomes" id="UP000594759">
    <property type="component" value="Chromosome"/>
</dbReference>
<dbReference type="PANTHER" id="PTHR23422">
    <property type="entry name" value="DIPEPTIDYL PEPTIDASE III-RELATED"/>
    <property type="match status" value="1"/>
</dbReference>
<dbReference type="KEGG" id="pex:IZT61_11050"/>
<dbReference type="Gene3D" id="3.30.540.30">
    <property type="match status" value="1"/>
</dbReference>
<evidence type="ECO:0000313" key="4">
    <source>
        <dbReference type="EMBL" id="QPH37653.1"/>
    </source>
</evidence>
<keyword evidence="5" id="KW-1185">Reference proteome</keyword>
<dbReference type="GO" id="GO:0046872">
    <property type="term" value="F:metal ion binding"/>
    <property type="evidence" value="ECO:0007669"/>
    <property type="project" value="UniProtKB-KW"/>
</dbReference>
<reference evidence="4 5" key="1">
    <citation type="submission" date="2020-11" db="EMBL/GenBank/DDBJ databases">
        <title>Pedobacter endophytica, an endophytic bacteria isolated form Carex pumila.</title>
        <authorList>
            <person name="Peng Y."/>
            <person name="Jiang L."/>
            <person name="Lee J."/>
        </authorList>
    </citation>
    <scope>NUCLEOTIDE SEQUENCE [LARGE SCALE GENOMIC DNA]</scope>
    <source>
        <strain evidence="4 5">JBR3-12</strain>
    </source>
</reference>
<proteinExistence type="predicted"/>